<dbReference type="CDD" id="cd05152">
    <property type="entry name" value="MPH2"/>
    <property type="match status" value="1"/>
</dbReference>
<dbReference type="Proteomes" id="UP000515679">
    <property type="component" value="Chromosome"/>
</dbReference>
<dbReference type="PANTHER" id="PTHR21310">
    <property type="entry name" value="AMINOGLYCOSIDE PHOSPHOTRANSFERASE-RELATED-RELATED"/>
    <property type="match status" value="1"/>
</dbReference>
<evidence type="ECO:0000259" key="1">
    <source>
        <dbReference type="Pfam" id="PF01636"/>
    </source>
</evidence>
<dbReference type="InterPro" id="IPR002575">
    <property type="entry name" value="Aminoglycoside_PTrfase"/>
</dbReference>
<dbReference type="KEGG" id="cchl:FPL14_10225"/>
<dbReference type="Gene3D" id="3.90.1200.10">
    <property type="match status" value="1"/>
</dbReference>
<keyword evidence="2" id="KW-0808">Transferase</keyword>
<evidence type="ECO:0000313" key="3">
    <source>
        <dbReference type="Proteomes" id="UP000515679"/>
    </source>
</evidence>
<dbReference type="AlphaFoldDB" id="A0A7G5BX44"/>
<dbReference type="InterPro" id="IPR051678">
    <property type="entry name" value="AGP_Transferase"/>
</dbReference>
<protein>
    <submittedName>
        <fullName evidence="2">Phosphotransferase</fullName>
    </submittedName>
</protein>
<dbReference type="RefSeq" id="WP_182302885.1">
    <property type="nucleotide sequence ID" value="NZ_CP041969.1"/>
</dbReference>
<evidence type="ECO:0000313" key="2">
    <source>
        <dbReference type="EMBL" id="QMV41528.1"/>
    </source>
</evidence>
<dbReference type="Gene3D" id="3.30.200.20">
    <property type="entry name" value="Phosphorylase Kinase, domain 1"/>
    <property type="match status" value="1"/>
</dbReference>
<dbReference type="InterPro" id="IPR011009">
    <property type="entry name" value="Kinase-like_dom_sf"/>
</dbReference>
<accession>A0A7G5BX44</accession>
<name>A0A7G5BX44_9BACL</name>
<keyword evidence="3" id="KW-1185">Reference proteome</keyword>
<proteinExistence type="predicted"/>
<sequence length="309" mass="34480">MTANDHVEHILDLARQNGLNIDPASMELNVSGLDFLTAFGRTADGEAWVIRKPRRPDVVVSAIYERDVLKLVKEHLPVDVPDWKICTPEVIAYPRLNGTPAATINPEAKNYDWAIDPQSPPSVFVKSLAEAMAALHGVDHEAAEEAGIRVKYPREVRRSLTDKMDEIRRIFGVAEALWQRWQAWLADDSYWPPHSALIHGDLHPGHIVLDPEGRVTGLLDWTEAEVADPATDFAIYYAAFGESGLTALLEQYKQAGGKTWPRMKDHIIELMAAYPVLIASFAMKSGLEEYLVMARHALGVNEFGEELPL</sequence>
<reference evidence="2 3" key="1">
    <citation type="submission" date="2019-07" db="EMBL/GenBank/DDBJ databases">
        <authorList>
            <person name="Kim J.K."/>
            <person name="Cheong H.-M."/>
            <person name="Choi Y."/>
            <person name="Hwang K.J."/>
            <person name="Lee S."/>
            <person name="Choi C."/>
        </authorList>
    </citation>
    <scope>NUCLEOTIDE SEQUENCE [LARGE SCALE GENOMIC DNA]</scope>
    <source>
        <strain evidence="2 3">KS 22</strain>
    </source>
</reference>
<feature type="domain" description="Aminoglycoside phosphotransferase" evidence="1">
    <location>
        <begin position="30"/>
        <end position="265"/>
    </location>
</feature>
<organism evidence="2 3">
    <name type="scientific">Cohnella cholangitidis</name>
    <dbReference type="NCBI Taxonomy" id="2598458"/>
    <lineage>
        <taxon>Bacteria</taxon>
        <taxon>Bacillati</taxon>
        <taxon>Bacillota</taxon>
        <taxon>Bacilli</taxon>
        <taxon>Bacillales</taxon>
        <taxon>Paenibacillaceae</taxon>
        <taxon>Cohnella</taxon>
    </lineage>
</organism>
<dbReference type="Pfam" id="PF01636">
    <property type="entry name" value="APH"/>
    <property type="match status" value="1"/>
</dbReference>
<dbReference type="SUPFAM" id="SSF56112">
    <property type="entry name" value="Protein kinase-like (PK-like)"/>
    <property type="match status" value="1"/>
</dbReference>
<dbReference type="GO" id="GO:0016740">
    <property type="term" value="F:transferase activity"/>
    <property type="evidence" value="ECO:0007669"/>
    <property type="project" value="UniProtKB-KW"/>
</dbReference>
<gene>
    <name evidence="2" type="ORF">FPL14_10225</name>
</gene>
<dbReference type="EMBL" id="CP041969">
    <property type="protein sequence ID" value="QMV41528.1"/>
    <property type="molecule type" value="Genomic_DNA"/>
</dbReference>
<dbReference type="PANTHER" id="PTHR21310:SF15">
    <property type="entry name" value="AMINOGLYCOSIDE PHOSPHOTRANSFERASE DOMAIN-CONTAINING PROTEIN"/>
    <property type="match status" value="1"/>
</dbReference>